<name>A0A3G9GRG3_9FIRM</name>
<comment type="caution">
    <text evidence="10">The sequence shown here is derived from an EMBL/GenBank/DDBJ whole genome shotgun (WGS) entry which is preliminary data.</text>
</comment>
<evidence type="ECO:0000259" key="9">
    <source>
        <dbReference type="Pfam" id="PF01895"/>
    </source>
</evidence>
<feature type="domain" description="PhoU" evidence="9">
    <location>
        <begin position="20"/>
        <end position="104"/>
    </location>
</feature>
<dbReference type="FunFam" id="1.20.58.220:FF:000004">
    <property type="entry name" value="Phosphate-specific transport system accessory protein PhoU"/>
    <property type="match status" value="1"/>
</dbReference>
<comment type="similarity">
    <text evidence="2 7">Belongs to the PhoU family.</text>
</comment>
<dbReference type="GO" id="GO:0005737">
    <property type="term" value="C:cytoplasm"/>
    <property type="evidence" value="ECO:0007669"/>
    <property type="project" value="UniProtKB-SubCell"/>
</dbReference>
<dbReference type="GO" id="GO:0045936">
    <property type="term" value="P:negative regulation of phosphate metabolic process"/>
    <property type="evidence" value="ECO:0007669"/>
    <property type="project" value="InterPro"/>
</dbReference>
<feature type="coiled-coil region" evidence="8">
    <location>
        <begin position="25"/>
        <end position="52"/>
    </location>
</feature>
<protein>
    <recommendedName>
        <fullName evidence="7">Phosphate-specific transport system accessory protein PhoU</fullName>
    </recommendedName>
</protein>
<keyword evidence="8" id="KW-0175">Coiled coil</keyword>
<sequence>MVRSRFAAQMELLNTELIVMGTLCENALEHVMQALQEDNDALNREIIILGKRTEEKEREVENICINLLLKQQPVASDLRQISAALKMITDLSRIGEQAGNIAEILGKAEFGRDYDTTLLQQMATAAKKMVSTSLDAFVKGDLRLAQQVERDDDVVDELFSRAKKELIQVIRSTQDSGEQAIDYLMIAKYFEKIGDHAVNISQWVLFMITGAHEEDTVHDLLRGGRS</sequence>
<comment type="function">
    <text evidence="7">Plays a role in the regulation of phosphate uptake.</text>
</comment>
<comment type="subcellular location">
    <subcellularLocation>
        <location evidence="1 7">Cytoplasm</location>
    </subcellularLocation>
</comment>
<keyword evidence="12" id="KW-1185">Reference proteome</keyword>
<proteinExistence type="inferred from homology"/>
<evidence type="ECO:0000256" key="5">
    <source>
        <dbReference type="ARBA" id="ARBA00022490"/>
    </source>
</evidence>
<dbReference type="NCBIfam" id="TIGR02135">
    <property type="entry name" value="phoU_full"/>
    <property type="match status" value="1"/>
</dbReference>
<dbReference type="InterPro" id="IPR028366">
    <property type="entry name" value="PhoU"/>
</dbReference>
<dbReference type="PIRSF" id="PIRSF003107">
    <property type="entry name" value="PhoU"/>
    <property type="match status" value="1"/>
</dbReference>
<dbReference type="RefSeq" id="WP_113077219.1">
    <property type="nucleotide sequence ID" value="NZ_AP019004.1"/>
</dbReference>
<dbReference type="Gene3D" id="1.20.58.220">
    <property type="entry name" value="Phosphate transport system protein phou homolog 2, domain 2"/>
    <property type="match status" value="1"/>
</dbReference>
<evidence type="ECO:0000256" key="6">
    <source>
        <dbReference type="ARBA" id="ARBA00022592"/>
    </source>
</evidence>
<keyword evidence="6 7" id="KW-0592">Phosphate transport</keyword>
<reference evidence="12 13" key="1">
    <citation type="journal article" date="2019" name="Nat. Med.">
        <title>A library of human gut bacterial isolates paired with longitudinal multiomics data enables mechanistic microbiome research.</title>
        <authorList>
            <person name="Poyet M."/>
            <person name="Groussin M."/>
            <person name="Gibbons S.M."/>
            <person name="Avila-Pacheco J."/>
            <person name="Jiang X."/>
            <person name="Kearney S.M."/>
            <person name="Perrotta A.R."/>
            <person name="Berdy B."/>
            <person name="Zhao S."/>
            <person name="Lieberman T.D."/>
            <person name="Swanson P.K."/>
            <person name="Smith M."/>
            <person name="Roesemann S."/>
            <person name="Alexander J.E."/>
            <person name="Rich S.A."/>
            <person name="Livny J."/>
            <person name="Vlamakis H."/>
            <person name="Clish C."/>
            <person name="Bullock K."/>
            <person name="Deik A."/>
            <person name="Scott J."/>
            <person name="Pierce K.A."/>
            <person name="Xavier R.J."/>
            <person name="Alm E.J."/>
        </authorList>
    </citation>
    <scope>NUCLEOTIDE SEQUENCE [LARGE SCALE GENOMIC DNA]</scope>
    <source>
        <strain evidence="10 13">BIOML-A13</strain>
        <strain evidence="11 12">BIOML-A3</strain>
    </source>
</reference>
<evidence type="ECO:0000256" key="3">
    <source>
        <dbReference type="ARBA" id="ARBA00011738"/>
    </source>
</evidence>
<dbReference type="InterPro" id="IPR026022">
    <property type="entry name" value="PhoU_dom"/>
</dbReference>
<dbReference type="GO" id="GO:0006817">
    <property type="term" value="P:phosphate ion transport"/>
    <property type="evidence" value="ECO:0007669"/>
    <property type="project" value="UniProtKB-KW"/>
</dbReference>
<dbReference type="EMBL" id="WNBW01000001">
    <property type="protein sequence ID" value="MTU03019.1"/>
    <property type="molecule type" value="Genomic_DNA"/>
</dbReference>
<evidence type="ECO:0000256" key="4">
    <source>
        <dbReference type="ARBA" id="ARBA00022448"/>
    </source>
</evidence>
<dbReference type="EMBL" id="WNBM01000001">
    <property type="protein sequence ID" value="MTT74888.1"/>
    <property type="molecule type" value="Genomic_DNA"/>
</dbReference>
<dbReference type="Proteomes" id="UP000484547">
    <property type="component" value="Unassembled WGS sequence"/>
</dbReference>
<dbReference type="GO" id="GO:0030643">
    <property type="term" value="P:intracellular phosphate ion homeostasis"/>
    <property type="evidence" value="ECO:0007669"/>
    <property type="project" value="InterPro"/>
</dbReference>
<accession>A0A3G9GRG3</accession>
<evidence type="ECO:0000313" key="11">
    <source>
        <dbReference type="EMBL" id="MTU03019.1"/>
    </source>
</evidence>
<dbReference type="AlphaFoldDB" id="A0A3G9GRG3"/>
<feature type="domain" description="PhoU" evidence="9">
    <location>
        <begin position="119"/>
        <end position="204"/>
    </location>
</feature>
<keyword evidence="4 7" id="KW-0813">Transport</keyword>
<evidence type="ECO:0000256" key="1">
    <source>
        <dbReference type="ARBA" id="ARBA00004496"/>
    </source>
</evidence>
<evidence type="ECO:0000256" key="2">
    <source>
        <dbReference type="ARBA" id="ARBA00008107"/>
    </source>
</evidence>
<dbReference type="Proteomes" id="UP000443070">
    <property type="component" value="Unassembled WGS sequence"/>
</dbReference>
<keyword evidence="5 7" id="KW-0963">Cytoplasm</keyword>
<comment type="subunit">
    <text evidence="3 7">Homodimer.</text>
</comment>
<dbReference type="Pfam" id="PF01895">
    <property type="entry name" value="PhoU"/>
    <property type="match status" value="2"/>
</dbReference>
<dbReference type="OrthoDB" id="9814256at2"/>
<organism evidence="10 13">
    <name type="scientific">Phascolarctobacterium faecium</name>
    <dbReference type="NCBI Taxonomy" id="33025"/>
    <lineage>
        <taxon>Bacteria</taxon>
        <taxon>Bacillati</taxon>
        <taxon>Bacillota</taxon>
        <taxon>Negativicutes</taxon>
        <taxon>Acidaminococcales</taxon>
        <taxon>Acidaminococcaceae</taxon>
        <taxon>Phascolarctobacterium</taxon>
    </lineage>
</organism>
<gene>
    <name evidence="10" type="primary">phoU</name>
    <name evidence="10" type="ORF">GMD11_01220</name>
    <name evidence="11" type="ORF">GMD18_01215</name>
</gene>
<evidence type="ECO:0000313" key="10">
    <source>
        <dbReference type="EMBL" id="MTT74888.1"/>
    </source>
</evidence>
<evidence type="ECO:0000313" key="12">
    <source>
        <dbReference type="Proteomes" id="UP000443070"/>
    </source>
</evidence>
<evidence type="ECO:0000313" key="13">
    <source>
        <dbReference type="Proteomes" id="UP000484547"/>
    </source>
</evidence>
<dbReference type="GeneID" id="49406817"/>
<evidence type="ECO:0000256" key="7">
    <source>
        <dbReference type="PIRNR" id="PIRNR003107"/>
    </source>
</evidence>
<dbReference type="InterPro" id="IPR038078">
    <property type="entry name" value="PhoU-like_sf"/>
</dbReference>
<evidence type="ECO:0000256" key="8">
    <source>
        <dbReference type="SAM" id="Coils"/>
    </source>
</evidence>
<dbReference type="PANTHER" id="PTHR42930:SF3">
    <property type="entry name" value="PHOSPHATE-SPECIFIC TRANSPORT SYSTEM ACCESSORY PROTEIN PHOU"/>
    <property type="match status" value="1"/>
</dbReference>
<dbReference type="SUPFAM" id="SSF109755">
    <property type="entry name" value="PhoU-like"/>
    <property type="match status" value="1"/>
</dbReference>
<dbReference type="PANTHER" id="PTHR42930">
    <property type="entry name" value="PHOSPHATE-SPECIFIC TRANSPORT SYSTEM ACCESSORY PROTEIN PHOU"/>
    <property type="match status" value="1"/>
</dbReference>